<sequence>MNKLYESMYDLIVETSTKLPKDVRRAIAKAKLSESAGTRAAMSLATITNNISMADENVSPICQDTGLPTFKIKTPVGVNQLEIKKVIKEAIVQATKDGKLRPNSVDSLTGANSGDNLGDGVPVIKFEQWEKDYIDARLILKGGGCENKNIQYSLPCELEGLGRAGRDLDGIRKCVMHSVYQAQGQGCSAGVIGVGIGGDRTSGYELAKEQLFRSLDDENTVPELKELEEYVMENANKLGIGTMGFGGETTLLGCKVGVAHRIPASFFVSVAYNCWAYRRLGVKISPETGEINEWLYQEGEMIDFSKELAEQEEVAATSEASEIVLEAPITEEKIRSLKVGDVVRINGRMYTGRDAIHKHLSDNDAPVDLDGQIIYHCGPVMLKDEEGNWHVKAAGPTTSIREEPYQGDIMKKFGIRAVMGKGGMGAKTLKALEEHGGVYLNAIGGAAQYYADCIKGVDGVDLMEFGIPEAMWHLNVEGFTAVVTMDSHGNSLHADVEKSSLEKLAQFKDRVFN</sequence>
<evidence type="ECO:0000256" key="2">
    <source>
        <dbReference type="ARBA" id="ARBA00001966"/>
    </source>
</evidence>
<dbReference type="AlphaFoldDB" id="A0A5D4SVQ5"/>
<evidence type="ECO:0000313" key="14">
    <source>
        <dbReference type="Proteomes" id="UP000322524"/>
    </source>
</evidence>
<accession>A0A5D4SVQ5</accession>
<dbReference type="SUPFAM" id="SSF117457">
    <property type="entry name" value="FumA C-terminal domain-like"/>
    <property type="match status" value="1"/>
</dbReference>
<keyword evidence="7 10" id="KW-0408">Iron</keyword>
<keyword evidence="9 10" id="KW-0456">Lyase</keyword>
<name>A0A5D4SVQ5_9BACI</name>
<evidence type="ECO:0000256" key="10">
    <source>
        <dbReference type="PIRNR" id="PIRNR001394"/>
    </source>
</evidence>
<evidence type="ECO:0000256" key="3">
    <source>
        <dbReference type="ARBA" id="ARBA00008876"/>
    </source>
</evidence>
<keyword evidence="8 10" id="KW-0411">Iron-sulfur</keyword>
<evidence type="ECO:0000256" key="1">
    <source>
        <dbReference type="ARBA" id="ARBA00000929"/>
    </source>
</evidence>
<feature type="domain" description="Fe-S hydro-lyase tartrate dehydratase beta-type catalytic" evidence="12">
    <location>
        <begin position="289"/>
        <end position="495"/>
    </location>
</feature>
<evidence type="ECO:0000256" key="5">
    <source>
        <dbReference type="ARBA" id="ARBA00022485"/>
    </source>
</evidence>
<comment type="subunit">
    <text evidence="4 10">Homodimer.</text>
</comment>
<dbReference type="PIRSF" id="PIRSF001394">
    <property type="entry name" value="Fe_dep_fumar_hy"/>
    <property type="match status" value="1"/>
</dbReference>
<dbReference type="Pfam" id="PF05681">
    <property type="entry name" value="Fumerase"/>
    <property type="match status" value="1"/>
</dbReference>
<comment type="cofactor">
    <cofactor evidence="2 10">
        <name>[4Fe-4S] cluster</name>
        <dbReference type="ChEBI" id="CHEBI:49883"/>
    </cofactor>
</comment>
<dbReference type="Pfam" id="PF05683">
    <property type="entry name" value="Fumerase_C"/>
    <property type="match status" value="1"/>
</dbReference>
<keyword evidence="6 10" id="KW-0479">Metal-binding</keyword>
<evidence type="ECO:0000259" key="12">
    <source>
        <dbReference type="Pfam" id="PF05683"/>
    </source>
</evidence>
<dbReference type="InterPro" id="IPR011167">
    <property type="entry name" value="Fe_dep_fumarate_hydratase"/>
</dbReference>
<dbReference type="EMBL" id="VTEV01000005">
    <property type="protein sequence ID" value="TYS67517.1"/>
    <property type="molecule type" value="Genomic_DNA"/>
</dbReference>
<dbReference type="NCBIfam" id="TIGR00722">
    <property type="entry name" value="ttdA_fumA_fumB"/>
    <property type="match status" value="1"/>
</dbReference>
<dbReference type="PANTHER" id="PTHR43351:SF2">
    <property type="entry name" value="L(+)-TARTRATE DEHYDRATASE SUBUNIT BETA-RELATED"/>
    <property type="match status" value="1"/>
</dbReference>
<dbReference type="GO" id="GO:0004333">
    <property type="term" value="F:fumarate hydratase activity"/>
    <property type="evidence" value="ECO:0007669"/>
    <property type="project" value="UniProtKB-UniRule"/>
</dbReference>
<keyword evidence="5 10" id="KW-0004">4Fe-4S</keyword>
<dbReference type="InterPro" id="IPR004646">
    <property type="entry name" value="Fe-S_hydro-lyase_TtdA-typ_cat"/>
</dbReference>
<evidence type="ECO:0000259" key="11">
    <source>
        <dbReference type="Pfam" id="PF05681"/>
    </source>
</evidence>
<dbReference type="RefSeq" id="WP_148988632.1">
    <property type="nucleotide sequence ID" value="NZ_VTEV01000005.1"/>
</dbReference>
<evidence type="ECO:0000256" key="8">
    <source>
        <dbReference type="ARBA" id="ARBA00023014"/>
    </source>
</evidence>
<comment type="function">
    <text evidence="10">Catalyzes the reversible hydration of fumarate to (S)-malate.</text>
</comment>
<organism evidence="13 14">
    <name type="scientific">Sutcliffiella horikoshii</name>
    <dbReference type="NCBI Taxonomy" id="79883"/>
    <lineage>
        <taxon>Bacteria</taxon>
        <taxon>Bacillati</taxon>
        <taxon>Bacillota</taxon>
        <taxon>Bacilli</taxon>
        <taxon>Bacillales</taxon>
        <taxon>Bacillaceae</taxon>
        <taxon>Sutcliffiella</taxon>
    </lineage>
</organism>
<comment type="caution">
    <text evidence="13">The sequence shown here is derived from an EMBL/GenBank/DDBJ whole genome shotgun (WGS) entry which is preliminary data.</text>
</comment>
<protein>
    <recommendedName>
        <fullName evidence="10">Fumarate hydratase class I</fullName>
        <ecNumber evidence="10">4.2.1.2</ecNumber>
    </recommendedName>
</protein>
<dbReference type="InterPro" id="IPR036660">
    <property type="entry name" value="Fe-S_hydroAse_TtdB_cat_sf"/>
</dbReference>
<evidence type="ECO:0000256" key="6">
    <source>
        <dbReference type="ARBA" id="ARBA00022723"/>
    </source>
</evidence>
<evidence type="ECO:0000256" key="7">
    <source>
        <dbReference type="ARBA" id="ARBA00023004"/>
    </source>
</evidence>
<dbReference type="GO" id="GO:0051539">
    <property type="term" value="F:4 iron, 4 sulfur cluster binding"/>
    <property type="evidence" value="ECO:0007669"/>
    <property type="project" value="UniProtKB-UniRule"/>
</dbReference>
<dbReference type="Proteomes" id="UP000322524">
    <property type="component" value="Unassembled WGS sequence"/>
</dbReference>
<dbReference type="GO" id="GO:0006091">
    <property type="term" value="P:generation of precursor metabolites and energy"/>
    <property type="evidence" value="ECO:0007669"/>
    <property type="project" value="InterPro"/>
</dbReference>
<dbReference type="NCBIfam" id="TIGR00723">
    <property type="entry name" value="ttdB_fumA_fumB"/>
    <property type="match status" value="1"/>
</dbReference>
<evidence type="ECO:0000256" key="4">
    <source>
        <dbReference type="ARBA" id="ARBA00011738"/>
    </source>
</evidence>
<comment type="catalytic activity">
    <reaction evidence="1 10">
        <text>(S)-malate = fumarate + H2O</text>
        <dbReference type="Rhea" id="RHEA:12460"/>
        <dbReference type="ChEBI" id="CHEBI:15377"/>
        <dbReference type="ChEBI" id="CHEBI:15589"/>
        <dbReference type="ChEBI" id="CHEBI:29806"/>
        <dbReference type="EC" id="4.2.1.2"/>
    </reaction>
</comment>
<feature type="domain" description="Fe-S hydro-lyase tartrate dehydratase alpha-type catalytic" evidence="11">
    <location>
        <begin position="6"/>
        <end position="282"/>
    </location>
</feature>
<comment type="similarity">
    <text evidence="3 10">Belongs to the class-I fumarase family.</text>
</comment>
<dbReference type="Gene3D" id="3.20.130.10">
    <property type="entry name" value="Fe-S hydro-lyase, tartrate dehydratase beta-type, catalytic domain"/>
    <property type="match status" value="1"/>
</dbReference>
<dbReference type="GO" id="GO:0046872">
    <property type="term" value="F:metal ion binding"/>
    <property type="evidence" value="ECO:0007669"/>
    <property type="project" value="UniProtKB-UniRule"/>
</dbReference>
<dbReference type="InterPro" id="IPR004647">
    <property type="entry name" value="Fe-S_hydro-lyase_TtdB-typ_cat"/>
</dbReference>
<proteinExistence type="inferred from homology"/>
<dbReference type="OrthoDB" id="9798978at2"/>
<evidence type="ECO:0000256" key="9">
    <source>
        <dbReference type="ARBA" id="ARBA00023239"/>
    </source>
</evidence>
<evidence type="ECO:0000313" key="13">
    <source>
        <dbReference type="EMBL" id="TYS67517.1"/>
    </source>
</evidence>
<dbReference type="PANTHER" id="PTHR43351">
    <property type="entry name" value="L(+)-TARTRATE DEHYDRATASE SUBUNIT BETA"/>
    <property type="match status" value="1"/>
</dbReference>
<gene>
    <name evidence="13" type="ORF">FZC76_13105</name>
</gene>
<dbReference type="STRING" id="79883.GCA_001636495_04089"/>
<reference evidence="13 14" key="1">
    <citation type="submission" date="2019-08" db="EMBL/GenBank/DDBJ databases">
        <title>Bacillus genomes from the desert of Cuatro Cienegas, Coahuila.</title>
        <authorList>
            <person name="Olmedo-Alvarez G."/>
        </authorList>
    </citation>
    <scope>NUCLEOTIDE SEQUENCE [LARGE SCALE GENOMIC DNA]</scope>
    <source>
        <strain evidence="13 14">CH28_1T</strain>
    </source>
</reference>
<dbReference type="EC" id="4.2.1.2" evidence="10"/>